<gene>
    <name evidence="1" type="primary">gb08966</name>
    <name evidence="1" type="ORF">PR202_gb08966</name>
</gene>
<evidence type="ECO:0000313" key="1">
    <source>
        <dbReference type="EMBL" id="GJN21486.1"/>
    </source>
</evidence>
<keyword evidence="2" id="KW-1185">Reference proteome</keyword>
<dbReference type="AlphaFoldDB" id="A0AAV5EG83"/>
<organism evidence="1 2">
    <name type="scientific">Eleusine coracana subsp. coracana</name>
    <dbReference type="NCBI Taxonomy" id="191504"/>
    <lineage>
        <taxon>Eukaryota</taxon>
        <taxon>Viridiplantae</taxon>
        <taxon>Streptophyta</taxon>
        <taxon>Embryophyta</taxon>
        <taxon>Tracheophyta</taxon>
        <taxon>Spermatophyta</taxon>
        <taxon>Magnoliopsida</taxon>
        <taxon>Liliopsida</taxon>
        <taxon>Poales</taxon>
        <taxon>Poaceae</taxon>
        <taxon>PACMAD clade</taxon>
        <taxon>Chloridoideae</taxon>
        <taxon>Cynodonteae</taxon>
        <taxon>Eleusininae</taxon>
        <taxon>Eleusine</taxon>
    </lineage>
</organism>
<dbReference type="Proteomes" id="UP001054889">
    <property type="component" value="Unassembled WGS sequence"/>
</dbReference>
<dbReference type="EMBL" id="BQKI01000075">
    <property type="protein sequence ID" value="GJN21486.1"/>
    <property type="molecule type" value="Genomic_DNA"/>
</dbReference>
<evidence type="ECO:0000313" key="2">
    <source>
        <dbReference type="Proteomes" id="UP001054889"/>
    </source>
</evidence>
<comment type="caution">
    <text evidence="1">The sequence shown here is derived from an EMBL/GenBank/DDBJ whole genome shotgun (WGS) entry which is preliminary data.</text>
</comment>
<proteinExistence type="predicted"/>
<sequence>MAGMDSHHSLHHQLSCGFDESLAILVFAMKPPAVSPIRMNLNGTTTISQRHHTPGQHPYHRLRVLFTEEGAVSTTEITT</sequence>
<reference evidence="1" key="2">
    <citation type="submission" date="2021-12" db="EMBL/GenBank/DDBJ databases">
        <title>Resequencing data analysis of finger millet.</title>
        <authorList>
            <person name="Hatakeyama M."/>
            <person name="Aluri S."/>
            <person name="Balachadran M.T."/>
            <person name="Sivarajan S.R."/>
            <person name="Poveda L."/>
            <person name="Shimizu-Inatsugi R."/>
            <person name="Schlapbach R."/>
            <person name="Sreeman S.M."/>
            <person name="Shimizu K.K."/>
        </authorList>
    </citation>
    <scope>NUCLEOTIDE SEQUENCE</scope>
</reference>
<name>A0AAV5EG83_ELECO</name>
<accession>A0AAV5EG83</accession>
<protein>
    <submittedName>
        <fullName evidence="1">Uncharacterized protein</fullName>
    </submittedName>
</protein>
<reference evidence="1" key="1">
    <citation type="journal article" date="2018" name="DNA Res.">
        <title>Multiple hybrid de novo genome assembly of finger millet, an orphan allotetraploid crop.</title>
        <authorList>
            <person name="Hatakeyama M."/>
            <person name="Aluri S."/>
            <person name="Balachadran M.T."/>
            <person name="Sivarajan S.R."/>
            <person name="Patrignani A."/>
            <person name="Gruter S."/>
            <person name="Poveda L."/>
            <person name="Shimizu-Inatsugi R."/>
            <person name="Baeten J."/>
            <person name="Francoijs K.J."/>
            <person name="Nataraja K.N."/>
            <person name="Reddy Y.A.N."/>
            <person name="Phadnis S."/>
            <person name="Ravikumar R.L."/>
            <person name="Schlapbach R."/>
            <person name="Sreeman S.M."/>
            <person name="Shimizu K.K."/>
        </authorList>
    </citation>
    <scope>NUCLEOTIDE SEQUENCE</scope>
</reference>